<dbReference type="InterPro" id="IPR036397">
    <property type="entry name" value="RNaseH_sf"/>
</dbReference>
<evidence type="ECO:0000313" key="2">
    <source>
        <dbReference type="Proteomes" id="UP000018502"/>
    </source>
</evidence>
<dbReference type="GO" id="GO:0003676">
    <property type="term" value="F:nucleic acid binding"/>
    <property type="evidence" value="ECO:0007669"/>
    <property type="project" value="InterPro"/>
</dbReference>
<organism evidence="1 2">
    <name type="scientific">Mycobacteroides abscessus MAB_091912_2446</name>
    <dbReference type="NCBI Taxonomy" id="1335414"/>
    <lineage>
        <taxon>Bacteria</taxon>
        <taxon>Bacillati</taxon>
        <taxon>Actinomycetota</taxon>
        <taxon>Actinomycetes</taxon>
        <taxon>Mycobacteriales</taxon>
        <taxon>Mycobacteriaceae</taxon>
        <taxon>Mycobacteroides</taxon>
        <taxon>Mycobacteroides abscessus</taxon>
    </lineage>
</organism>
<name>A0A829MA17_9MYCO</name>
<sequence length="48" mass="5314">MLTGVDDHSRMWVLARLMAPERTRAVCDGLIDAIATYVVPQQILTDNG</sequence>
<dbReference type="InterPro" id="IPR012337">
    <property type="entry name" value="RNaseH-like_sf"/>
</dbReference>
<comment type="caution">
    <text evidence="1">The sequence shown here is derived from an EMBL/GenBank/DDBJ whole genome shotgun (WGS) entry which is preliminary data.</text>
</comment>
<dbReference type="Proteomes" id="UP000018502">
    <property type="component" value="Unassembled WGS sequence"/>
</dbReference>
<proteinExistence type="predicted"/>
<dbReference type="EMBL" id="AYTF01000001">
    <property type="protein sequence ID" value="ESV62920.1"/>
    <property type="molecule type" value="Genomic_DNA"/>
</dbReference>
<reference evidence="1 2" key="1">
    <citation type="journal article" date="2014" name="Emerg. Infect. Dis.">
        <title>High-level Relatedness among Mycobacterium abscessus subsp. massiliense Strains from Widely Separated Outbreaks.</title>
        <authorList>
            <person name="Tettelin H."/>
            <person name="Davidson R.M."/>
            <person name="Agrawal S."/>
            <person name="Aitken M.L."/>
            <person name="Shallom S."/>
            <person name="Hasan N.A."/>
            <person name="Strong M."/>
            <person name="Nogueira de Moura V.C."/>
            <person name="De Groote M.A."/>
            <person name="Duarte R.S."/>
            <person name="Hine E."/>
            <person name="Parankush S."/>
            <person name="Su Q."/>
            <person name="Daugherty S.C."/>
            <person name="Fraser C.M."/>
            <person name="Brown-Elliott B.A."/>
            <person name="Wallace R.J.Jr."/>
            <person name="Holland S.M."/>
            <person name="Sampaio E.P."/>
            <person name="Olivier K.N."/>
            <person name="Jackson M."/>
            <person name="Zelazny A.M."/>
        </authorList>
    </citation>
    <scope>NUCLEOTIDE SEQUENCE [LARGE SCALE GENOMIC DNA]</scope>
    <source>
        <strain evidence="1 2">MAB_091912_2446</strain>
    </source>
</reference>
<dbReference type="AlphaFoldDB" id="A0A829MA17"/>
<gene>
    <name evidence="1" type="ORF">L833_0293</name>
</gene>
<dbReference type="SUPFAM" id="SSF53098">
    <property type="entry name" value="Ribonuclease H-like"/>
    <property type="match status" value="1"/>
</dbReference>
<protein>
    <submittedName>
        <fullName evidence="1">Transposase domain protein</fullName>
    </submittedName>
</protein>
<evidence type="ECO:0000313" key="1">
    <source>
        <dbReference type="EMBL" id="ESV62920.1"/>
    </source>
</evidence>
<dbReference type="Gene3D" id="3.30.420.10">
    <property type="entry name" value="Ribonuclease H-like superfamily/Ribonuclease H"/>
    <property type="match status" value="1"/>
</dbReference>
<accession>A0A829MA17</accession>